<comment type="subcellular location">
    <subcellularLocation>
        <location evidence="2">Membrane</location>
        <topology evidence="2">Multi-pass membrane protein</topology>
    </subcellularLocation>
</comment>
<feature type="transmembrane region" description="Helical" evidence="9">
    <location>
        <begin position="269"/>
        <end position="287"/>
    </location>
</feature>
<dbReference type="PANTHER" id="PTHR42829">
    <property type="entry name" value="NADH-UBIQUINONE OXIDOREDUCTASE CHAIN 5"/>
    <property type="match status" value="1"/>
</dbReference>
<dbReference type="PANTHER" id="PTHR42829:SF2">
    <property type="entry name" value="NADH-UBIQUINONE OXIDOREDUCTASE CHAIN 5"/>
    <property type="match status" value="1"/>
</dbReference>
<dbReference type="GO" id="GO:0003954">
    <property type="term" value="F:NADH dehydrogenase activity"/>
    <property type="evidence" value="ECO:0007669"/>
    <property type="project" value="TreeGrafter"/>
</dbReference>
<organism evidence="11">
    <name type="scientific">Epanerchodus koreanus</name>
    <dbReference type="NCBI Taxonomy" id="2678661"/>
    <lineage>
        <taxon>Eukaryota</taxon>
        <taxon>Metazoa</taxon>
        <taxon>Ecdysozoa</taxon>
        <taxon>Arthropoda</taxon>
        <taxon>Myriapoda</taxon>
        <taxon>Diplopoda</taxon>
        <taxon>Helminthomorpha</taxon>
        <taxon>Polydesmida</taxon>
        <taxon>Polydesmidae</taxon>
        <taxon>Epanerchodus</taxon>
    </lineage>
</organism>
<gene>
    <name evidence="11" type="primary">ND5</name>
</gene>
<keyword evidence="5 9" id="KW-1133">Transmembrane helix</keyword>
<feature type="transmembrane region" description="Helical" evidence="9">
    <location>
        <begin position="542"/>
        <end position="559"/>
    </location>
</feature>
<dbReference type="GeneID" id="60236332"/>
<feature type="transmembrane region" description="Helical" evidence="9">
    <location>
        <begin position="179"/>
        <end position="201"/>
    </location>
</feature>
<feature type="domain" description="NADH:quinone oxidoreductase/Mrp antiporter transmembrane" evidence="10">
    <location>
        <begin position="104"/>
        <end position="383"/>
    </location>
</feature>
<feature type="transmembrane region" description="Helical" evidence="9">
    <location>
        <begin position="415"/>
        <end position="439"/>
    </location>
</feature>
<dbReference type="GO" id="GO:0042773">
    <property type="term" value="P:ATP synthesis coupled electron transport"/>
    <property type="evidence" value="ECO:0007669"/>
    <property type="project" value="InterPro"/>
</dbReference>
<feature type="transmembrane region" description="Helical" evidence="9">
    <location>
        <begin position="149"/>
        <end position="167"/>
    </location>
</feature>
<evidence type="ECO:0000256" key="5">
    <source>
        <dbReference type="ARBA" id="ARBA00022989"/>
    </source>
</evidence>
<evidence type="ECO:0000256" key="9">
    <source>
        <dbReference type="SAM" id="Phobius"/>
    </source>
</evidence>
<protein>
    <recommendedName>
        <fullName evidence="3">NADH:ubiquinone reductase (H(+)-translocating)</fullName>
        <ecNumber evidence="3">7.1.1.2</ecNumber>
    </recommendedName>
    <alternativeName>
        <fullName evidence="7">NADH dehydrogenase subunit 5</fullName>
    </alternativeName>
</protein>
<dbReference type="EC" id="7.1.1.2" evidence="3"/>
<evidence type="ECO:0000256" key="7">
    <source>
        <dbReference type="ARBA" id="ARBA00031027"/>
    </source>
</evidence>
<dbReference type="RefSeq" id="YP_009945366.1">
    <property type="nucleotide sequence ID" value="NC_051495.1"/>
</dbReference>
<evidence type="ECO:0000259" key="10">
    <source>
        <dbReference type="Pfam" id="PF00361"/>
    </source>
</evidence>
<feature type="transmembrane region" description="Helical" evidence="9">
    <location>
        <begin position="482"/>
        <end position="501"/>
    </location>
</feature>
<geneLocation type="mitochondrion" evidence="11"/>
<dbReference type="GO" id="GO:0016020">
    <property type="term" value="C:membrane"/>
    <property type="evidence" value="ECO:0007669"/>
    <property type="project" value="UniProtKB-SubCell"/>
</dbReference>
<evidence type="ECO:0000313" key="11">
    <source>
        <dbReference type="EMBL" id="QOE55885.1"/>
    </source>
</evidence>
<feature type="transmembrane region" description="Helical" evidence="9">
    <location>
        <begin position="374"/>
        <end position="403"/>
    </location>
</feature>
<feature type="transmembrane region" description="Helical" evidence="9">
    <location>
        <begin position="33"/>
        <end position="52"/>
    </location>
</feature>
<feature type="transmembrane region" description="Helical" evidence="9">
    <location>
        <begin position="58"/>
        <end position="80"/>
    </location>
</feature>
<feature type="transmembrane region" description="Helical" evidence="9">
    <location>
        <begin position="6"/>
        <end position="26"/>
    </location>
</feature>
<feature type="transmembrane region" description="Helical" evidence="9">
    <location>
        <begin position="454"/>
        <end position="475"/>
    </location>
</feature>
<comment type="function">
    <text evidence="1">Core subunit of the mitochondrial membrane respiratory chain NADH dehydrogenase (Complex I) that is believed to belong to the minimal assembly required for catalysis. Complex I functions in the transfer of electrons from NADH to the respiratory chain. The immediate electron acceptor for the enzyme is believed to be ubiquinone.</text>
</comment>
<dbReference type="GO" id="GO:0015990">
    <property type="term" value="P:electron transport coupled proton transport"/>
    <property type="evidence" value="ECO:0007669"/>
    <property type="project" value="TreeGrafter"/>
</dbReference>
<keyword evidence="6 9" id="KW-0472">Membrane</keyword>
<dbReference type="GO" id="GO:0008137">
    <property type="term" value="F:NADH dehydrogenase (ubiquinone) activity"/>
    <property type="evidence" value="ECO:0007669"/>
    <property type="project" value="UniProtKB-EC"/>
</dbReference>
<name>A0A7L8HYX4_9MYRI</name>
<dbReference type="InterPro" id="IPR003945">
    <property type="entry name" value="NU5C-like"/>
</dbReference>
<dbReference type="PRINTS" id="PR01434">
    <property type="entry name" value="NADHDHGNASE5"/>
</dbReference>
<evidence type="ECO:0000256" key="4">
    <source>
        <dbReference type="ARBA" id="ARBA00022692"/>
    </source>
</evidence>
<feature type="transmembrane region" description="Helical" evidence="9">
    <location>
        <begin position="239"/>
        <end position="262"/>
    </location>
</feature>
<evidence type="ECO:0000256" key="1">
    <source>
        <dbReference type="ARBA" id="ARBA00003257"/>
    </source>
</evidence>
<feature type="transmembrane region" description="Helical" evidence="9">
    <location>
        <begin position="110"/>
        <end position="129"/>
    </location>
</feature>
<evidence type="ECO:0000256" key="2">
    <source>
        <dbReference type="ARBA" id="ARBA00004141"/>
    </source>
</evidence>
<dbReference type="EMBL" id="MT898420">
    <property type="protein sequence ID" value="QOE55885.1"/>
    <property type="molecule type" value="Genomic_DNA"/>
</dbReference>
<accession>A0A7L8HYX4</accession>
<keyword evidence="11" id="KW-0496">Mitochondrion</keyword>
<dbReference type="AlphaFoldDB" id="A0A7L8HYX4"/>
<feature type="transmembrane region" description="Helical" evidence="9">
    <location>
        <begin position="335"/>
        <end position="354"/>
    </location>
</feature>
<comment type="catalytic activity">
    <reaction evidence="8">
        <text>a ubiquinone + NADH + 5 H(+)(in) = a ubiquinol + NAD(+) + 4 H(+)(out)</text>
        <dbReference type="Rhea" id="RHEA:29091"/>
        <dbReference type="Rhea" id="RHEA-COMP:9565"/>
        <dbReference type="Rhea" id="RHEA-COMP:9566"/>
        <dbReference type="ChEBI" id="CHEBI:15378"/>
        <dbReference type="ChEBI" id="CHEBI:16389"/>
        <dbReference type="ChEBI" id="CHEBI:17976"/>
        <dbReference type="ChEBI" id="CHEBI:57540"/>
        <dbReference type="ChEBI" id="CHEBI:57945"/>
        <dbReference type="EC" id="7.1.1.2"/>
    </reaction>
</comment>
<evidence type="ECO:0000256" key="6">
    <source>
        <dbReference type="ARBA" id="ARBA00023136"/>
    </source>
</evidence>
<feature type="transmembrane region" description="Helical" evidence="9">
    <location>
        <begin position="213"/>
        <end position="233"/>
    </location>
</feature>
<feature type="transmembrane region" description="Helical" evidence="9">
    <location>
        <begin position="87"/>
        <end position="104"/>
    </location>
</feature>
<evidence type="ECO:0000256" key="3">
    <source>
        <dbReference type="ARBA" id="ARBA00012944"/>
    </source>
</evidence>
<dbReference type="InterPro" id="IPR001750">
    <property type="entry name" value="ND/Mrp_TM"/>
</dbReference>
<feature type="transmembrane region" description="Helical" evidence="9">
    <location>
        <begin position="293"/>
        <end position="315"/>
    </location>
</feature>
<evidence type="ECO:0000256" key="8">
    <source>
        <dbReference type="ARBA" id="ARBA00049551"/>
    </source>
</evidence>
<keyword evidence="4 9" id="KW-0812">Transmembrane</keyword>
<dbReference type="CTD" id="4540"/>
<dbReference type="Pfam" id="PF00361">
    <property type="entry name" value="Proton_antipo_M"/>
    <property type="match status" value="1"/>
</dbReference>
<sequence length="560" mass="64809">MWLYEIIILFLFILSMFCFGFGFYVLFYTSVFIVEYMFFSFFGIDFSLLLLFDWMSLFFGGVVLLVSFCVVMYSIWYMYGDYEKNKFILLVLMFILSMIVVIFSPSMISILLGWDGLGLVSYCLVIYYYNYSSYSAGMITGIMNRFGDVFLLLTVGLMFSYGSWNFYLMDKIVSWELYFIYFFIMIGGFTKSAQIPFSAWLPAAMAAPTPVSALVHSSTLVTAGVYLLIRFYYLFESSWLMMSLFFYLGLLTSFMAGFSANYEVDLKKIIALSTLSQLGIMMVSVGLGNLELAYFHLIIHAVFKALLFLCGGKIIHLMGGYQDIRFMGGISHSMIVSLVCLNIANFSLCGIPFMSGFYSSDLIFEMFGFLNINIFGMLIFFMCGFFSCMYSLSFFWVSSLVFYCGNDFNWSDNEMFSLIPELILSFFGIIFGSLMFWLGIPEVEEIVVFGMNKFWPLIMVLLSLIFGMLFLYFFLDYLFHEFFYVLFYIFDLSSYLARIPLFSMVFTSSYDIGWGEIFGVYGMNNLIDGVGKGFLYYRSKNFLILLLIFVFSMFIFFMLI</sequence>
<reference evidence="11" key="1">
    <citation type="submission" date="2020-08" db="EMBL/GenBank/DDBJ databases">
        <title>The complete mitochondrial genome of the millipede Epanerchodus koreanus #Verhoeff, 1937 collected in limestone cave of Korea (Polydesmidae: Polydesmida).</title>
        <authorList>
            <person name="Joo S."/>
            <person name="Lee J."/>
            <person name="Lee D.-Y."/>
            <person name="Xi H."/>
            <person name="Park J."/>
        </authorList>
    </citation>
    <scope>NUCLEOTIDE SEQUENCE</scope>
</reference>
<proteinExistence type="predicted"/>